<dbReference type="Proteomes" id="UP000287651">
    <property type="component" value="Unassembled WGS sequence"/>
</dbReference>
<proteinExistence type="predicted"/>
<protein>
    <submittedName>
        <fullName evidence="1">Uncharacterized protein</fullName>
    </submittedName>
</protein>
<organism evidence="1 2">
    <name type="scientific">Ensete ventricosum</name>
    <name type="common">Abyssinian banana</name>
    <name type="synonym">Musa ensete</name>
    <dbReference type="NCBI Taxonomy" id="4639"/>
    <lineage>
        <taxon>Eukaryota</taxon>
        <taxon>Viridiplantae</taxon>
        <taxon>Streptophyta</taxon>
        <taxon>Embryophyta</taxon>
        <taxon>Tracheophyta</taxon>
        <taxon>Spermatophyta</taxon>
        <taxon>Magnoliopsida</taxon>
        <taxon>Liliopsida</taxon>
        <taxon>Zingiberales</taxon>
        <taxon>Musaceae</taxon>
        <taxon>Ensete</taxon>
    </lineage>
</organism>
<accession>A0A427AY00</accession>
<sequence length="67" mass="7885">MLPQRCRRLLLIRMGRRNKVTSLILRKIAASYRELEAKQKRVQDLEKLYSDMALPKELQVTVSCVII</sequence>
<evidence type="ECO:0000313" key="2">
    <source>
        <dbReference type="Proteomes" id="UP000287651"/>
    </source>
</evidence>
<evidence type="ECO:0000313" key="1">
    <source>
        <dbReference type="EMBL" id="RRT81142.1"/>
    </source>
</evidence>
<dbReference type="EMBL" id="AMZH03000981">
    <property type="protein sequence ID" value="RRT81142.1"/>
    <property type="molecule type" value="Genomic_DNA"/>
</dbReference>
<reference evidence="1 2" key="1">
    <citation type="journal article" date="2014" name="Agronomy (Basel)">
        <title>A Draft Genome Sequence for Ensete ventricosum, the Drought-Tolerant Tree Against Hunger.</title>
        <authorList>
            <person name="Harrison J."/>
            <person name="Moore K.A."/>
            <person name="Paszkiewicz K."/>
            <person name="Jones T."/>
            <person name="Grant M."/>
            <person name="Ambacheew D."/>
            <person name="Muzemil S."/>
            <person name="Studholme D.J."/>
        </authorList>
    </citation>
    <scope>NUCLEOTIDE SEQUENCE [LARGE SCALE GENOMIC DNA]</scope>
</reference>
<gene>
    <name evidence="1" type="ORF">B296_00001475</name>
</gene>
<comment type="caution">
    <text evidence="1">The sequence shown here is derived from an EMBL/GenBank/DDBJ whole genome shotgun (WGS) entry which is preliminary data.</text>
</comment>
<name>A0A427AY00_ENSVE</name>
<dbReference type="AlphaFoldDB" id="A0A427AY00"/>